<proteinExistence type="predicted"/>
<gene>
    <name evidence="2" type="ORF">ADUPG1_012556</name>
</gene>
<evidence type="ECO:0000313" key="3">
    <source>
        <dbReference type="Proteomes" id="UP001057375"/>
    </source>
</evidence>
<dbReference type="EMBL" id="BQXS01012489">
    <property type="protein sequence ID" value="GKT23851.1"/>
    <property type="molecule type" value="Genomic_DNA"/>
</dbReference>
<comment type="caution">
    <text evidence="2">The sequence shown here is derived from an EMBL/GenBank/DDBJ whole genome shotgun (WGS) entry which is preliminary data.</text>
</comment>
<reference evidence="2" key="1">
    <citation type="submission" date="2022-03" db="EMBL/GenBank/DDBJ databases">
        <title>Draft genome sequence of Aduncisulcus paluster, a free-living microaerophilic Fornicata.</title>
        <authorList>
            <person name="Yuyama I."/>
            <person name="Kume K."/>
            <person name="Tamura T."/>
            <person name="Inagaki Y."/>
            <person name="Hashimoto T."/>
        </authorList>
    </citation>
    <scope>NUCLEOTIDE SEQUENCE</scope>
    <source>
        <strain evidence="2">NY0171</strain>
    </source>
</reference>
<feature type="region of interest" description="Disordered" evidence="1">
    <location>
        <begin position="541"/>
        <end position="577"/>
    </location>
</feature>
<feature type="compositionally biased region" description="Basic and acidic residues" evidence="1">
    <location>
        <begin position="140"/>
        <end position="159"/>
    </location>
</feature>
<feature type="compositionally biased region" description="Low complexity" evidence="1">
    <location>
        <begin position="167"/>
        <end position="176"/>
    </location>
</feature>
<feature type="compositionally biased region" description="Acidic residues" evidence="1">
    <location>
        <begin position="542"/>
        <end position="564"/>
    </location>
</feature>
<protein>
    <submittedName>
        <fullName evidence="2">Uncharacterized protein</fullName>
    </submittedName>
</protein>
<accession>A0ABQ5K1N0</accession>
<feature type="region of interest" description="Disordered" evidence="1">
    <location>
        <begin position="140"/>
        <end position="177"/>
    </location>
</feature>
<keyword evidence="3" id="KW-1185">Reference proteome</keyword>
<organism evidence="2 3">
    <name type="scientific">Aduncisulcus paluster</name>
    <dbReference type="NCBI Taxonomy" id="2918883"/>
    <lineage>
        <taxon>Eukaryota</taxon>
        <taxon>Metamonada</taxon>
        <taxon>Carpediemonas-like organisms</taxon>
        <taxon>Aduncisulcus</taxon>
    </lineage>
</organism>
<feature type="compositionally biased region" description="Basic and acidic residues" evidence="1">
    <location>
        <begin position="565"/>
        <end position="577"/>
    </location>
</feature>
<name>A0ABQ5K1N0_9EUKA</name>
<dbReference type="Proteomes" id="UP001057375">
    <property type="component" value="Unassembled WGS sequence"/>
</dbReference>
<evidence type="ECO:0000313" key="2">
    <source>
        <dbReference type="EMBL" id="GKT23851.1"/>
    </source>
</evidence>
<evidence type="ECO:0000256" key="1">
    <source>
        <dbReference type="SAM" id="MobiDB-lite"/>
    </source>
</evidence>
<sequence>MDFTKTATHDLLLGIFPEYSTLTTNEQRMDFYLEELDPKTRYVICSLASIKKGVGPNSFVLADEKLVPFLQDCFYSENNVECHKAQLSGKYVTLEDLATLDYTISLEKYLAIIQKIEARKLSLEEKAIFFQKKREEELKDKKEISEKEKAHDEGEKPVEECEEGEKSTSSTSKPKSIQSAGDIASLLLPSLAKKVSALPSAEERKVVHAIDISEAQLGFFSLFASKDAFKRLMFKRTSIRFTLSASCLSPSSKAAFAWKRQQDVPSPWDCGLKNIKGEYIDIPVMQHAVIQGIRHFLTERASRKLKTYIWACLPTYSAIDKTCASGSCDIFGGCDDTDCSSCSSGAGECCGDHKCEGGCCSGKDKERRMPFREFLVGVPQELHSVVTPLVERAYALFNVMEYRLLSRIDAMLSSEDINLAPAYRFIGDIDSDWFELCDGLGPSPVKSGLGTKEEGEKEEEDNVTISLSFLPDEEKYVKGRMAPFSSDVFDDEYGMYEYILVNSLDEIAGIKLGTLGQWVNELPVEDISSITKVSRLLVSDEEHAEAEKEEAEKEEAEKEEAEKEEAEKKEESTKSEPKILSLSQLLDMTYKMVKDDVKDIMEKSGVENLLKITRGGGFVKF</sequence>